<dbReference type="RefSeq" id="WP_093088716.1">
    <property type="nucleotide sequence ID" value="NZ_FNBE01000017.1"/>
</dbReference>
<reference evidence="1 2" key="1">
    <citation type="submission" date="2016-10" db="EMBL/GenBank/DDBJ databases">
        <authorList>
            <person name="de Groot N.N."/>
        </authorList>
    </citation>
    <scope>NUCLEOTIDE SEQUENCE [LARGE SCALE GENOMIC DNA]</scope>
    <source>
        <strain evidence="1 2">CGMCC 4.3143</strain>
    </source>
</reference>
<evidence type="ECO:0000313" key="2">
    <source>
        <dbReference type="Proteomes" id="UP000198967"/>
    </source>
</evidence>
<evidence type="ECO:0000313" key="1">
    <source>
        <dbReference type="EMBL" id="SDG94992.1"/>
    </source>
</evidence>
<dbReference type="SUPFAM" id="SSF51161">
    <property type="entry name" value="Trimeric LpxA-like enzymes"/>
    <property type="match status" value="1"/>
</dbReference>
<gene>
    <name evidence="1" type="ORF">SAMN05216377_11730</name>
</gene>
<sequence length="166" mass="16849">MITVDGHTPSVDPTAWVAPGAVVAGRVTVGAQSSVWYTCVLRAEFEPITIGARSNLQDGTVVHTDPGFPCTVGDGVSVGHRVVLHGCTVEDDVLVGMGAVVMNGARIGSGSIVAAGAVVTQGTEVPPNSLVAGVPAKVRSQTDDAARNGITLNAATYLHLTGLHKT</sequence>
<proteinExistence type="predicted"/>
<dbReference type="InterPro" id="IPR050484">
    <property type="entry name" value="Transf_Hexapept/Carb_Anhydrase"/>
</dbReference>
<dbReference type="Pfam" id="PF00132">
    <property type="entry name" value="Hexapep"/>
    <property type="match status" value="1"/>
</dbReference>
<dbReference type="PANTHER" id="PTHR13061:SF29">
    <property type="entry name" value="GAMMA CARBONIC ANHYDRASE-LIKE 1, MITOCHONDRIAL-RELATED"/>
    <property type="match status" value="1"/>
</dbReference>
<dbReference type="InterPro" id="IPR011004">
    <property type="entry name" value="Trimer_LpxA-like_sf"/>
</dbReference>
<dbReference type="InterPro" id="IPR001451">
    <property type="entry name" value="Hexapep"/>
</dbReference>
<name>A0A1G7YEJ4_PSEOR</name>
<dbReference type="EMBL" id="FNBE01000017">
    <property type="protein sequence ID" value="SDG94992.1"/>
    <property type="molecule type" value="Genomic_DNA"/>
</dbReference>
<dbReference type="AlphaFoldDB" id="A0A1G7YEJ4"/>
<accession>A0A1G7YEJ4</accession>
<protein>
    <submittedName>
        <fullName evidence="1">Carbonic anhydrase or acetyltransferase, isoleucine patch superfamily</fullName>
    </submittedName>
</protein>
<dbReference type="PANTHER" id="PTHR13061">
    <property type="entry name" value="DYNACTIN SUBUNIT P25"/>
    <property type="match status" value="1"/>
</dbReference>
<dbReference type="GO" id="GO:0016740">
    <property type="term" value="F:transferase activity"/>
    <property type="evidence" value="ECO:0007669"/>
    <property type="project" value="UniProtKB-KW"/>
</dbReference>
<dbReference type="InterPro" id="IPR047324">
    <property type="entry name" value="LbH_gamma_CA-like"/>
</dbReference>
<organism evidence="1 2">
    <name type="scientific">Pseudonocardia oroxyli</name>
    <dbReference type="NCBI Taxonomy" id="366584"/>
    <lineage>
        <taxon>Bacteria</taxon>
        <taxon>Bacillati</taxon>
        <taxon>Actinomycetota</taxon>
        <taxon>Actinomycetes</taxon>
        <taxon>Pseudonocardiales</taxon>
        <taxon>Pseudonocardiaceae</taxon>
        <taxon>Pseudonocardia</taxon>
    </lineage>
</organism>
<dbReference type="Gene3D" id="2.160.10.10">
    <property type="entry name" value="Hexapeptide repeat proteins"/>
    <property type="match status" value="1"/>
</dbReference>
<keyword evidence="2" id="KW-1185">Reference proteome</keyword>
<dbReference type="CDD" id="cd04645">
    <property type="entry name" value="LbH_gamma_CA_like"/>
    <property type="match status" value="1"/>
</dbReference>
<dbReference type="Proteomes" id="UP000198967">
    <property type="component" value="Unassembled WGS sequence"/>
</dbReference>
<dbReference type="STRING" id="366584.SAMN05216377_11730"/>
<keyword evidence="1" id="KW-0808">Transferase</keyword>
<dbReference type="OrthoDB" id="9803036at2"/>